<protein>
    <submittedName>
        <fullName evidence="2">DUF3624 domain-containing protein</fullName>
    </submittedName>
</protein>
<reference evidence="2 3" key="1">
    <citation type="submission" date="2022-01" db="EMBL/GenBank/DDBJ databases">
        <title>Whole genome-based taxonomy of the Shewanellaceae.</title>
        <authorList>
            <person name="Martin-Rodriguez A.J."/>
        </authorList>
    </citation>
    <scope>NUCLEOTIDE SEQUENCE [LARGE SCALE GENOMIC DNA]</scope>
    <source>
        <strain evidence="2 3">DSM 21332</strain>
    </source>
</reference>
<gene>
    <name evidence="2" type="ORF">L2725_11915</name>
</gene>
<keyword evidence="1" id="KW-1133">Transmembrane helix</keyword>
<evidence type="ECO:0000313" key="2">
    <source>
        <dbReference type="EMBL" id="MCL2914471.1"/>
    </source>
</evidence>
<sequence length="96" mass="10960">MPCNSCNDNIFKRKLGRCRACMLQLTLLSIIGWPLWLYLYADSPTQVNAIALGLFCCAFSGLLMIHLMVKAGRVLKARQLRNLRRRPRPRSLQNGI</sequence>
<organism evidence="2 3">
    <name type="scientific">Shewanella corallii</name>
    <dbReference type="NCBI Taxonomy" id="560080"/>
    <lineage>
        <taxon>Bacteria</taxon>
        <taxon>Pseudomonadati</taxon>
        <taxon>Pseudomonadota</taxon>
        <taxon>Gammaproteobacteria</taxon>
        <taxon>Alteromonadales</taxon>
        <taxon>Shewanellaceae</taxon>
        <taxon>Shewanella</taxon>
    </lineage>
</organism>
<dbReference type="Proteomes" id="UP001202831">
    <property type="component" value="Unassembled WGS sequence"/>
</dbReference>
<accession>A0ABT0N7N8</accession>
<keyword evidence="1" id="KW-0812">Transmembrane</keyword>
<dbReference type="Pfam" id="PF12292">
    <property type="entry name" value="DUF3624"/>
    <property type="match status" value="1"/>
</dbReference>
<keyword evidence="1" id="KW-0472">Membrane</keyword>
<feature type="transmembrane region" description="Helical" evidence="1">
    <location>
        <begin position="47"/>
        <end position="69"/>
    </location>
</feature>
<name>A0ABT0N7N8_9GAMM</name>
<dbReference type="InterPro" id="IPR022072">
    <property type="entry name" value="DUF3624"/>
</dbReference>
<comment type="caution">
    <text evidence="2">The sequence shown here is derived from an EMBL/GenBank/DDBJ whole genome shotgun (WGS) entry which is preliminary data.</text>
</comment>
<evidence type="ECO:0000313" key="3">
    <source>
        <dbReference type="Proteomes" id="UP001202831"/>
    </source>
</evidence>
<dbReference type="RefSeq" id="WP_249249148.1">
    <property type="nucleotide sequence ID" value="NZ_JAKIKT010000004.1"/>
</dbReference>
<proteinExistence type="predicted"/>
<dbReference type="EMBL" id="JAKIKT010000004">
    <property type="protein sequence ID" value="MCL2914471.1"/>
    <property type="molecule type" value="Genomic_DNA"/>
</dbReference>
<evidence type="ECO:0000256" key="1">
    <source>
        <dbReference type="SAM" id="Phobius"/>
    </source>
</evidence>
<feature type="transmembrane region" description="Helical" evidence="1">
    <location>
        <begin position="21"/>
        <end position="41"/>
    </location>
</feature>
<keyword evidence="3" id="KW-1185">Reference proteome</keyword>